<evidence type="ECO:0000313" key="2">
    <source>
        <dbReference type="Proteomes" id="UP000604475"/>
    </source>
</evidence>
<keyword evidence="2" id="KW-1185">Reference proteome</keyword>
<dbReference type="EMBL" id="JAEACQ010000342">
    <property type="protein sequence ID" value="MBL7632578.1"/>
    <property type="molecule type" value="Genomic_DNA"/>
</dbReference>
<proteinExistence type="predicted"/>
<dbReference type="Gene3D" id="3.40.50.450">
    <property type="match status" value="1"/>
</dbReference>
<accession>A0A937USY2</accession>
<reference evidence="1" key="1">
    <citation type="submission" date="2020-12" db="EMBL/GenBank/DDBJ databases">
        <title>Genomic characterization of non-nitrogen-fixing Frankia strains.</title>
        <authorList>
            <person name="Carlos-Shanley C."/>
            <person name="Guerra T."/>
            <person name="Hahn D."/>
        </authorList>
    </citation>
    <scope>NUCLEOTIDE SEQUENCE</scope>
    <source>
        <strain evidence="1">CN6</strain>
    </source>
</reference>
<name>A0A937USY2_9ACTN</name>
<dbReference type="RefSeq" id="WP_203003916.1">
    <property type="nucleotide sequence ID" value="NZ_JADWYU010000175.1"/>
</dbReference>
<dbReference type="Proteomes" id="UP000604475">
    <property type="component" value="Unassembled WGS sequence"/>
</dbReference>
<gene>
    <name evidence="1" type="ORF">I7412_36585</name>
</gene>
<evidence type="ECO:0000313" key="1">
    <source>
        <dbReference type="EMBL" id="MBL7632578.1"/>
    </source>
</evidence>
<comment type="caution">
    <text evidence="1">The sequence shown here is derived from an EMBL/GenBank/DDBJ whole genome shotgun (WGS) entry which is preliminary data.</text>
</comment>
<sequence length="113" mass="12265">MVLDLGGDLEVILPAADYRQRKVKPDHADLFDSLVSRAVHVRVMPPDESDRAAYEAANEALLGSIDLLIAVWDGRAPADQGGTAAVVESARSRDLKVEIVWPAGAQRRSHLPQ</sequence>
<organism evidence="1 2">
    <name type="scientific">Frankia nepalensis</name>
    <dbReference type="NCBI Taxonomy" id="1836974"/>
    <lineage>
        <taxon>Bacteria</taxon>
        <taxon>Bacillati</taxon>
        <taxon>Actinomycetota</taxon>
        <taxon>Actinomycetes</taxon>
        <taxon>Frankiales</taxon>
        <taxon>Frankiaceae</taxon>
        <taxon>Frankia</taxon>
    </lineage>
</organism>
<protein>
    <submittedName>
        <fullName evidence="1">Uncharacterized protein</fullName>
    </submittedName>
</protein>
<dbReference type="AlphaFoldDB" id="A0A937USY2"/>